<reference evidence="9 10" key="1">
    <citation type="submission" date="2015-05" db="EMBL/GenBank/DDBJ databases">
        <title>Complete genome sequence of a sulfur-oxidizing gammaproteobacterium strain HA5.</title>
        <authorList>
            <person name="Miura A."/>
            <person name="Kojima H."/>
            <person name="Fukui M."/>
        </authorList>
    </citation>
    <scope>NUCLEOTIDE SEQUENCE [LARGE SCALE GENOMIC DNA]</scope>
    <source>
        <strain evidence="9 10">HA5</strain>
    </source>
</reference>
<keyword evidence="10" id="KW-1185">Reference proteome</keyword>
<feature type="transmembrane region" description="Helical" evidence="7">
    <location>
        <begin position="130"/>
        <end position="155"/>
    </location>
</feature>
<feature type="domain" description="CstA N-terminal" evidence="8">
    <location>
        <begin position="393"/>
        <end position="516"/>
    </location>
</feature>
<evidence type="ECO:0000259" key="8">
    <source>
        <dbReference type="Pfam" id="PF02554"/>
    </source>
</evidence>
<dbReference type="Proteomes" id="UP000243180">
    <property type="component" value="Chromosome"/>
</dbReference>
<feature type="transmembrane region" description="Helical" evidence="7">
    <location>
        <begin position="500"/>
        <end position="519"/>
    </location>
</feature>
<dbReference type="AlphaFoldDB" id="A0A1B4XDZ7"/>
<feature type="transmembrane region" description="Helical" evidence="7">
    <location>
        <begin position="58"/>
        <end position="80"/>
    </location>
</feature>
<dbReference type="GO" id="GO:0009267">
    <property type="term" value="P:cellular response to starvation"/>
    <property type="evidence" value="ECO:0007669"/>
    <property type="project" value="InterPro"/>
</dbReference>
<gene>
    <name evidence="9" type="ORF">SCL_0712</name>
</gene>
<dbReference type="EMBL" id="AP014879">
    <property type="protein sequence ID" value="BAV33034.1"/>
    <property type="molecule type" value="Genomic_DNA"/>
</dbReference>
<evidence type="ECO:0000256" key="2">
    <source>
        <dbReference type="ARBA" id="ARBA00007755"/>
    </source>
</evidence>
<organism evidence="9 10">
    <name type="scientific">Sulfuricaulis limicola</name>
    <dbReference type="NCBI Taxonomy" id="1620215"/>
    <lineage>
        <taxon>Bacteria</taxon>
        <taxon>Pseudomonadati</taxon>
        <taxon>Pseudomonadota</taxon>
        <taxon>Gammaproteobacteria</taxon>
        <taxon>Acidiferrobacterales</taxon>
        <taxon>Acidiferrobacteraceae</taxon>
        <taxon>Sulfuricaulis</taxon>
    </lineage>
</organism>
<evidence type="ECO:0000256" key="3">
    <source>
        <dbReference type="ARBA" id="ARBA00022475"/>
    </source>
</evidence>
<feature type="transmembrane region" description="Helical" evidence="7">
    <location>
        <begin position="86"/>
        <end position="109"/>
    </location>
</feature>
<feature type="transmembrane region" description="Helical" evidence="7">
    <location>
        <begin position="161"/>
        <end position="179"/>
    </location>
</feature>
<comment type="subcellular location">
    <subcellularLocation>
        <location evidence="1">Cell membrane</location>
        <topology evidence="1">Multi-pass membrane protein</topology>
    </subcellularLocation>
</comment>
<keyword evidence="6 7" id="KW-0472">Membrane</keyword>
<keyword evidence="5 7" id="KW-1133">Transmembrane helix</keyword>
<protein>
    <submittedName>
        <fullName evidence="9">Carbon starvation protein CstA</fullName>
    </submittedName>
</protein>
<proteinExistence type="inferred from homology"/>
<feature type="transmembrane region" description="Helical" evidence="7">
    <location>
        <begin position="404"/>
        <end position="423"/>
    </location>
</feature>
<keyword evidence="4 7" id="KW-0812">Transmembrane</keyword>
<evidence type="ECO:0000256" key="4">
    <source>
        <dbReference type="ARBA" id="ARBA00022692"/>
    </source>
</evidence>
<dbReference type="GO" id="GO:0005886">
    <property type="term" value="C:plasma membrane"/>
    <property type="evidence" value="ECO:0007669"/>
    <property type="project" value="UniProtKB-SubCell"/>
</dbReference>
<name>A0A1B4XDZ7_9GAMM</name>
<dbReference type="InterPro" id="IPR051605">
    <property type="entry name" value="CstA"/>
</dbReference>
<evidence type="ECO:0000256" key="6">
    <source>
        <dbReference type="ARBA" id="ARBA00023136"/>
    </source>
</evidence>
<feature type="transmembrane region" description="Helical" evidence="7">
    <location>
        <begin position="333"/>
        <end position="358"/>
    </location>
</feature>
<dbReference type="PANTHER" id="PTHR30252:SF0">
    <property type="entry name" value="PEPTIDE TRANSPORTER CSTA"/>
    <property type="match status" value="1"/>
</dbReference>
<evidence type="ECO:0000256" key="5">
    <source>
        <dbReference type="ARBA" id="ARBA00022989"/>
    </source>
</evidence>
<feature type="transmembrane region" description="Helical" evidence="7">
    <location>
        <begin position="6"/>
        <end position="21"/>
    </location>
</feature>
<keyword evidence="3" id="KW-1003">Cell membrane</keyword>
<feature type="domain" description="CstA N-terminal" evidence="8">
    <location>
        <begin position="2"/>
        <end position="353"/>
    </location>
</feature>
<feature type="transmembrane region" description="Helical" evidence="7">
    <location>
        <begin position="531"/>
        <end position="552"/>
    </location>
</feature>
<feature type="transmembrane region" description="Helical" evidence="7">
    <location>
        <begin position="224"/>
        <end position="245"/>
    </location>
</feature>
<dbReference type="KEGG" id="slim:SCL_0712"/>
<evidence type="ECO:0000256" key="1">
    <source>
        <dbReference type="ARBA" id="ARBA00004651"/>
    </source>
</evidence>
<evidence type="ECO:0000313" key="9">
    <source>
        <dbReference type="EMBL" id="BAV33034.1"/>
    </source>
</evidence>
<comment type="similarity">
    <text evidence="2">Belongs to the peptide transporter carbon starvation (CstA) (TC 2.A.114) family.</text>
</comment>
<dbReference type="InParanoid" id="A0A1B4XDZ7"/>
<dbReference type="InterPro" id="IPR003706">
    <property type="entry name" value="CstA_N"/>
</dbReference>
<sequence>MNSLFLLLAAAVAFVFGYRFYSRLLALGVFRLEDNYSIPAPERPAEDEPRRSKRHLIFGHHLASLAAGAAVMGSLVALTWGWIPAFLWVVVGTVTAAGTYGLGSLWLSLRYPGLNPAEIAARLVGAPAHTLFALFAFLVLLIMNAASATLAAQLLSGFPQAVLPFWAVAGLAWFLGVFLRGRKDFEILAAALIALILGLMSMWLPGELPLAFTGMLSFEAGNSFVAFDATVVWILILFAYGYHATRQPMWKLIRPRGYLTALLLGVMLCIAYTAVVINHPILVAPEFNAIPDIPATLPWLFVTLTSGAVAGFHLLIANGITARQIRRETDARYVGYGGALALGLLALSAVIIGSTGFADLQEWNRHYGTWRDSRDLHQVLALYINGYARLAGGIGLDPAFTRTLAATVMLGLLVATLEAGLRLQKQFLTGLTERMPSLLPVNEKSQITFVVLLSAALALHQARGLGGLAWWPLFGLADQLLAVLGFALLALALKQRGRPVAWVVTPLLFMAVVAHWAYAVLAAQWWSAENWLLLGLGTLLLVIELALAWLALNTLKSSVTPPA</sequence>
<feature type="transmembrane region" description="Helical" evidence="7">
    <location>
        <begin position="186"/>
        <end position="204"/>
    </location>
</feature>
<dbReference type="FunCoup" id="A0A1B4XDZ7">
    <property type="interactions" value="116"/>
</dbReference>
<feature type="transmembrane region" description="Helical" evidence="7">
    <location>
        <begin position="297"/>
        <end position="321"/>
    </location>
</feature>
<evidence type="ECO:0000313" key="10">
    <source>
        <dbReference type="Proteomes" id="UP000243180"/>
    </source>
</evidence>
<evidence type="ECO:0000256" key="7">
    <source>
        <dbReference type="SAM" id="Phobius"/>
    </source>
</evidence>
<feature type="transmembrane region" description="Helical" evidence="7">
    <location>
        <begin position="468"/>
        <end position="493"/>
    </location>
</feature>
<feature type="transmembrane region" description="Helical" evidence="7">
    <location>
        <begin position="257"/>
        <end position="277"/>
    </location>
</feature>
<feature type="transmembrane region" description="Helical" evidence="7">
    <location>
        <begin position="444"/>
        <end position="462"/>
    </location>
</feature>
<dbReference type="Pfam" id="PF02554">
    <property type="entry name" value="CstA"/>
    <property type="match status" value="2"/>
</dbReference>
<dbReference type="RefSeq" id="WP_096359936.1">
    <property type="nucleotide sequence ID" value="NZ_AP014879.1"/>
</dbReference>
<accession>A0A1B4XDZ7</accession>
<dbReference type="PANTHER" id="PTHR30252">
    <property type="entry name" value="INNER MEMBRANE PEPTIDE TRANSPORTER"/>
    <property type="match status" value="1"/>
</dbReference>